<dbReference type="Gene3D" id="3.40.50.1820">
    <property type="entry name" value="alpha/beta hydrolase"/>
    <property type="match status" value="1"/>
</dbReference>
<proteinExistence type="predicted"/>
<keyword evidence="3" id="KW-1185">Reference proteome</keyword>
<dbReference type="InterPro" id="IPR052897">
    <property type="entry name" value="Sec-Metab_Biosynth_Hydrolase"/>
</dbReference>
<protein>
    <submittedName>
        <fullName evidence="2">Alpha/beta fold hydrolase</fullName>
    </submittedName>
</protein>
<dbReference type="Proteomes" id="UP001597023">
    <property type="component" value="Unassembled WGS sequence"/>
</dbReference>
<evidence type="ECO:0000313" key="2">
    <source>
        <dbReference type="EMBL" id="MFD0312686.1"/>
    </source>
</evidence>
<dbReference type="InterPro" id="IPR000073">
    <property type="entry name" value="AB_hydrolase_1"/>
</dbReference>
<comment type="caution">
    <text evidence="2">The sequence shown here is derived from an EMBL/GenBank/DDBJ whole genome shotgun (WGS) entry which is preliminary data.</text>
</comment>
<dbReference type="PANTHER" id="PTHR37017:SF11">
    <property type="entry name" value="ESTERASE_LIPASE_THIOESTERASE DOMAIN-CONTAINING PROTEIN"/>
    <property type="match status" value="1"/>
</dbReference>
<dbReference type="RefSeq" id="WP_381604248.1">
    <property type="nucleotide sequence ID" value="NZ_JBHTEB010000001.1"/>
</dbReference>
<dbReference type="InterPro" id="IPR029058">
    <property type="entry name" value="AB_hydrolase_fold"/>
</dbReference>
<accession>A0ABW2W055</accession>
<reference evidence="3" key="1">
    <citation type="journal article" date="2019" name="Int. J. Syst. Evol. Microbiol.">
        <title>The Global Catalogue of Microorganisms (GCM) 10K type strain sequencing project: providing services to taxonomists for standard genome sequencing and annotation.</title>
        <authorList>
            <consortium name="The Broad Institute Genomics Platform"/>
            <consortium name="The Broad Institute Genome Sequencing Center for Infectious Disease"/>
            <person name="Wu L."/>
            <person name="Ma J."/>
        </authorList>
    </citation>
    <scope>NUCLEOTIDE SEQUENCE [LARGE SCALE GENOMIC DNA]</scope>
    <source>
        <strain evidence="3">CGMCC 4.7400</strain>
    </source>
</reference>
<gene>
    <name evidence="2" type="ORF">ACFQZ6_00210</name>
</gene>
<dbReference type="SUPFAM" id="SSF53474">
    <property type="entry name" value="alpha/beta-Hydrolases"/>
    <property type="match status" value="1"/>
</dbReference>
<sequence length="233" mass="24635">MTDGPARPTLLLVHGAWHGAWCWDKLASALRAEGHRVRTVGLPSAGGRTGLREDARTIRTALTHVDGPVVLVGHSYGGIPASEAAAGAGNVSHLVYLTAYQLDVGESLLGFHGVPTPPDGEAVTRSVPENPVAMFYGDVEPGEAEEAAKRLVPQSTKSFRDTLTEAGWHTVPSTYIVCENDRALPPETQERLAVRSGAVHRLASGHSPFFSHPAELAAVLTEISPGVRRSGST</sequence>
<evidence type="ECO:0000313" key="3">
    <source>
        <dbReference type="Proteomes" id="UP001597023"/>
    </source>
</evidence>
<dbReference type="PANTHER" id="PTHR37017">
    <property type="entry name" value="AB HYDROLASE-1 DOMAIN-CONTAINING PROTEIN-RELATED"/>
    <property type="match status" value="1"/>
</dbReference>
<evidence type="ECO:0000259" key="1">
    <source>
        <dbReference type="Pfam" id="PF12697"/>
    </source>
</evidence>
<dbReference type="GO" id="GO:0016787">
    <property type="term" value="F:hydrolase activity"/>
    <property type="evidence" value="ECO:0007669"/>
    <property type="project" value="UniProtKB-KW"/>
</dbReference>
<dbReference type="Pfam" id="PF12697">
    <property type="entry name" value="Abhydrolase_6"/>
    <property type="match status" value="1"/>
</dbReference>
<keyword evidence="2" id="KW-0378">Hydrolase</keyword>
<name>A0ABW2W055_9ACTN</name>
<feature type="domain" description="AB hydrolase-1" evidence="1">
    <location>
        <begin position="10"/>
        <end position="219"/>
    </location>
</feature>
<organism evidence="2 3">
    <name type="scientific">Streptomyces flavalbus</name>
    <dbReference type="NCBI Taxonomy" id="2665155"/>
    <lineage>
        <taxon>Bacteria</taxon>
        <taxon>Bacillati</taxon>
        <taxon>Actinomycetota</taxon>
        <taxon>Actinomycetes</taxon>
        <taxon>Kitasatosporales</taxon>
        <taxon>Streptomycetaceae</taxon>
        <taxon>Streptomyces</taxon>
    </lineage>
</organism>
<dbReference type="EMBL" id="JBHTEB010000001">
    <property type="protein sequence ID" value="MFD0312686.1"/>
    <property type="molecule type" value="Genomic_DNA"/>
</dbReference>